<proteinExistence type="predicted"/>
<gene>
    <name evidence="1" type="ORF">C4B59_04255</name>
</gene>
<comment type="caution">
    <text evidence="1">The sequence shown here is derived from an EMBL/GenBank/DDBJ whole genome shotgun (WGS) entry which is preliminary data.</text>
</comment>
<accession>A0AC61L5Q0</accession>
<evidence type="ECO:0000313" key="1">
    <source>
        <dbReference type="EMBL" id="PXF61519.1"/>
    </source>
</evidence>
<name>A0AC61L5Q0_9EURY</name>
<organism evidence="1 2">
    <name type="scientific">Candidatus Methanogaster sp</name>
    <dbReference type="NCBI Taxonomy" id="3386292"/>
    <lineage>
        <taxon>Archaea</taxon>
        <taxon>Methanobacteriati</taxon>
        <taxon>Methanobacteriota</taxon>
        <taxon>Stenosarchaea group</taxon>
        <taxon>Methanomicrobia</taxon>
        <taxon>Methanosarcinales</taxon>
        <taxon>ANME-2 cluster</taxon>
        <taxon>Candidatus Methanogasteraceae</taxon>
        <taxon>Candidatus Methanogaster</taxon>
    </lineage>
</organism>
<protein>
    <submittedName>
        <fullName evidence="1">Nucleotide sugar dehydrogenase</fullName>
    </submittedName>
</protein>
<evidence type="ECO:0000313" key="2">
    <source>
        <dbReference type="Proteomes" id="UP000248329"/>
    </source>
</evidence>
<reference evidence="1" key="1">
    <citation type="submission" date="2018-01" db="EMBL/GenBank/DDBJ databases">
        <authorList>
            <person name="Krukenberg V."/>
        </authorList>
    </citation>
    <scope>NUCLEOTIDE SEQUENCE</scope>
    <source>
        <strain evidence="1">E20ANME2</strain>
    </source>
</reference>
<dbReference type="EMBL" id="PQXF01000005">
    <property type="protein sequence ID" value="PXF61519.1"/>
    <property type="molecule type" value="Genomic_DNA"/>
</dbReference>
<sequence>MKTEDEFEGRDVTVCIVGLGYVGLPLAEAFSRHVRVIGYDVDEAKVAELNRGEGGMEFTTDASQIKQADFVIIAVPTPVTKAKDPDLSYVMSAARTIGQNLKNGAIVVLESTVYPGATEEVVKPTLEEESKMRCGTDFKIGYSPERINPGDEEHTTESITKIVAGMDEKSADRLAGLYGLITSVYRAKDIKTAEAAKVIENVQRDLNIALMNELTLIFHRMGLDTGAVLEAAGTKWNFHRYTPGLVGGHCIPVDPYYLVHKAEELGVHPQVILAGRAINDSMPGYVAMMALKGLNDVGKVIKGSKVLIMGLTYKENVPDTRESPVREIVRMLEEFGVVVYGYDPLLSDAMVEGFGVKTLKGSGRGVDCVIVTVAHDEFKEMGLSDMARFMALDEAPVLVDVRGMFDRAEAEQRGIYYRRL</sequence>
<dbReference type="Proteomes" id="UP000248329">
    <property type="component" value="Unassembled WGS sequence"/>
</dbReference>